<evidence type="ECO:0000313" key="2">
    <source>
        <dbReference type="EMBL" id="KLV03812.1"/>
    </source>
</evidence>
<feature type="chain" id="PRO_5005253680" evidence="1">
    <location>
        <begin position="19"/>
        <end position="122"/>
    </location>
</feature>
<dbReference type="OrthoDB" id="5823233at2"/>
<evidence type="ECO:0000256" key="1">
    <source>
        <dbReference type="SAM" id="SignalP"/>
    </source>
</evidence>
<protein>
    <submittedName>
        <fullName evidence="2">Spore gernimation protein</fullName>
    </submittedName>
</protein>
<dbReference type="PATRIC" id="fig|1195763.3.peg.3786"/>
<reference evidence="2 3" key="1">
    <citation type="submission" date="2015-05" db="EMBL/GenBank/DDBJ databases">
        <title>Photobacterium galathea sp. nov.</title>
        <authorList>
            <person name="Machado H."/>
            <person name="Gram L."/>
        </authorList>
    </citation>
    <scope>NUCLEOTIDE SEQUENCE [LARGE SCALE GENOMIC DNA]</scope>
    <source>
        <strain evidence="2 3">CGMCC 1.12159</strain>
    </source>
</reference>
<proteinExistence type="predicted"/>
<keyword evidence="1" id="KW-0732">Signal</keyword>
<dbReference type="Proteomes" id="UP000036097">
    <property type="component" value="Unassembled WGS sequence"/>
</dbReference>
<organism evidence="2 3">
    <name type="scientific">Photobacterium aquae</name>
    <dbReference type="NCBI Taxonomy" id="1195763"/>
    <lineage>
        <taxon>Bacteria</taxon>
        <taxon>Pseudomonadati</taxon>
        <taxon>Pseudomonadota</taxon>
        <taxon>Gammaproteobacteria</taxon>
        <taxon>Vibrionales</taxon>
        <taxon>Vibrionaceae</taxon>
        <taxon>Photobacterium</taxon>
    </lineage>
</organism>
<dbReference type="PROSITE" id="PS51257">
    <property type="entry name" value="PROKAR_LIPOPROTEIN"/>
    <property type="match status" value="1"/>
</dbReference>
<dbReference type="AlphaFoldDB" id="A0A0J1JNK2"/>
<feature type="signal peptide" evidence="1">
    <location>
        <begin position="1"/>
        <end position="18"/>
    </location>
</feature>
<sequence>MKKYMGWMATALAVVLMAGCGEELKITATPIKNVDNIQYNEAQLDVYCPTGICQFDLAVNKDTALTVNMHYDSTRSFEKIEGVSVTGKAGSSAKMLDGNSFELGLEANDKPITVQVVDYYRN</sequence>
<dbReference type="EMBL" id="LDOT01000026">
    <property type="protein sequence ID" value="KLV03812.1"/>
    <property type="molecule type" value="Genomic_DNA"/>
</dbReference>
<dbReference type="RefSeq" id="WP_047880239.1">
    <property type="nucleotide sequence ID" value="NZ_LDOT01000026.1"/>
</dbReference>
<keyword evidence="3" id="KW-1185">Reference proteome</keyword>
<accession>A0A0J1JNK2</accession>
<name>A0A0J1JNK2_9GAMM</name>
<comment type="caution">
    <text evidence="2">The sequence shown here is derived from an EMBL/GenBank/DDBJ whole genome shotgun (WGS) entry which is preliminary data.</text>
</comment>
<evidence type="ECO:0000313" key="3">
    <source>
        <dbReference type="Proteomes" id="UP000036097"/>
    </source>
</evidence>
<gene>
    <name evidence="2" type="ORF">ABT56_17725</name>
</gene>